<evidence type="ECO:0000313" key="15">
    <source>
        <dbReference type="EMBL" id="KPV54832.1"/>
    </source>
</evidence>
<protein>
    <recommendedName>
        <fullName evidence="13">Nickel/cobalt efflux system</fullName>
    </recommendedName>
</protein>
<reference evidence="15 16" key="1">
    <citation type="submission" date="2015-09" db="EMBL/GenBank/DDBJ databases">
        <title>Draft genome sequence of Kouleothrix aurantiaca JCM 19913.</title>
        <authorList>
            <person name="Hemp J."/>
        </authorList>
    </citation>
    <scope>NUCLEOTIDE SEQUENCE [LARGE SCALE GENOMIC DNA]</scope>
    <source>
        <strain evidence="15 16">COM-B</strain>
    </source>
</reference>
<dbReference type="GO" id="GO:0010045">
    <property type="term" value="P:response to nickel cation"/>
    <property type="evidence" value="ECO:0007669"/>
    <property type="project" value="TreeGrafter"/>
</dbReference>
<evidence type="ECO:0000256" key="11">
    <source>
        <dbReference type="ARBA" id="ARBA00023136"/>
    </source>
</evidence>
<dbReference type="InterPro" id="IPR011541">
    <property type="entry name" value="Ni/Co_transpt_high_affinity"/>
</dbReference>
<evidence type="ECO:0000256" key="2">
    <source>
        <dbReference type="ARBA" id="ARBA00004651"/>
    </source>
</evidence>
<feature type="compositionally biased region" description="Basic and acidic residues" evidence="14">
    <location>
        <begin position="338"/>
        <end position="366"/>
    </location>
</feature>
<comment type="subcellular location">
    <subcellularLocation>
        <location evidence="2 13">Cell membrane</location>
        <topology evidence="2 13">Multi-pass membrane protein</topology>
    </subcellularLocation>
</comment>
<evidence type="ECO:0000256" key="13">
    <source>
        <dbReference type="RuleBase" id="RU362101"/>
    </source>
</evidence>
<accession>A0A0P9DY26</accession>
<organism evidence="15 16">
    <name type="scientific">Kouleothrix aurantiaca</name>
    <dbReference type="NCBI Taxonomy" id="186479"/>
    <lineage>
        <taxon>Bacteria</taxon>
        <taxon>Bacillati</taxon>
        <taxon>Chloroflexota</taxon>
        <taxon>Chloroflexia</taxon>
        <taxon>Chloroflexales</taxon>
        <taxon>Roseiflexineae</taxon>
        <taxon>Roseiflexaceae</taxon>
        <taxon>Kouleothrix</taxon>
    </lineage>
</organism>
<dbReference type="PANTHER" id="PTHR40659">
    <property type="entry name" value="NICKEL/COBALT EFFLUX SYSTEM RCNA"/>
    <property type="match status" value="1"/>
</dbReference>
<evidence type="ECO:0000256" key="10">
    <source>
        <dbReference type="ARBA" id="ARBA00023112"/>
    </source>
</evidence>
<dbReference type="EMBL" id="LJCR01000013">
    <property type="protein sequence ID" value="KPV54832.1"/>
    <property type="molecule type" value="Genomic_DNA"/>
</dbReference>
<dbReference type="InterPro" id="IPR051224">
    <property type="entry name" value="NiCoT_RcnA"/>
</dbReference>
<keyword evidence="6" id="KW-0533">Nickel</keyword>
<evidence type="ECO:0000256" key="8">
    <source>
        <dbReference type="ARBA" id="ARBA00022989"/>
    </source>
</evidence>
<feature type="transmembrane region" description="Helical" evidence="13">
    <location>
        <begin position="306"/>
        <end position="324"/>
    </location>
</feature>
<evidence type="ECO:0000256" key="6">
    <source>
        <dbReference type="ARBA" id="ARBA00022596"/>
    </source>
</evidence>
<keyword evidence="16" id="KW-1185">Reference proteome</keyword>
<sequence length="493" mass="52515">MIVPAVAAAHPLGNFTVNHYSRLELTPGQVRLFYVLDMAEIPAFQAIQEIDRDSDTQVSPDEGAAFTIARMDQLRQKLQLTLNGTSVDLKPVGTPELSFPVGQGGLSLLRLTFWLEGSLPTAGQGAVAAEYRDDNDSERIGWREIVVRGQNGLQVFDASVSDQDQSDELRTYPQDMLSSPLNQASARFSFQPVSGQTPRPGTATRQLGAASNDGAFAVLITLPELDLRVVLLALATALGLGALHALEPGHGKTAAAAYLVGARATPGHAVVLGLTITAMHTSSVFILGLVTLFASQFILPERLLPWLGLASGLIVVVIGLRMFLSRLRSSSAAPAHSHSSEHDDDHHHPHNHDHDHGHSHGHDHGHSHLPPALTGGNIGWRGVLAIGISGGLLPCPAALVVLLSAIGLGRLGFGMLLIVAFSGGLALVLSGIGLTVLYGGRWLRRYQLGENFAQRPMVAWAARSLPAFSSLLVVGAGLLLLYHALPLLRIWQL</sequence>
<keyword evidence="3" id="KW-0171">Cobalt transport</keyword>
<dbReference type="Proteomes" id="UP000050509">
    <property type="component" value="Unassembled WGS sequence"/>
</dbReference>
<feature type="transmembrane region" description="Helical" evidence="13">
    <location>
        <begin position="227"/>
        <end position="246"/>
    </location>
</feature>
<evidence type="ECO:0000313" key="16">
    <source>
        <dbReference type="Proteomes" id="UP000050509"/>
    </source>
</evidence>
<dbReference type="GO" id="GO:0032025">
    <property type="term" value="P:response to cobalt ion"/>
    <property type="evidence" value="ECO:0007669"/>
    <property type="project" value="TreeGrafter"/>
</dbReference>
<dbReference type="GO" id="GO:0005886">
    <property type="term" value="C:plasma membrane"/>
    <property type="evidence" value="ECO:0007669"/>
    <property type="project" value="UniProtKB-SubCell"/>
</dbReference>
<feature type="region of interest" description="Disordered" evidence="14">
    <location>
        <begin position="334"/>
        <end position="368"/>
    </location>
</feature>
<comment type="similarity">
    <text evidence="13">Belongs to the NiCoT transporter (TC 2.A.52) family.</text>
</comment>
<evidence type="ECO:0000256" key="5">
    <source>
        <dbReference type="ARBA" id="ARBA00022475"/>
    </source>
</evidence>
<dbReference type="GO" id="GO:0015099">
    <property type="term" value="F:nickel cation transmembrane transporter activity"/>
    <property type="evidence" value="ECO:0007669"/>
    <property type="project" value="UniProtKB-UniRule"/>
</dbReference>
<dbReference type="PANTHER" id="PTHR40659:SF1">
    <property type="entry name" value="NICKEL_COBALT EFFLUX SYSTEM RCNA"/>
    <property type="match status" value="1"/>
</dbReference>
<dbReference type="AlphaFoldDB" id="A0A0P9DY26"/>
<keyword evidence="8 13" id="KW-1133">Transmembrane helix</keyword>
<evidence type="ECO:0000256" key="3">
    <source>
        <dbReference type="ARBA" id="ARBA00022426"/>
    </source>
</evidence>
<keyword evidence="5" id="KW-1003">Cell membrane</keyword>
<keyword evidence="4 13" id="KW-0813">Transport</keyword>
<comment type="function">
    <text evidence="1">Efflux system for nickel and cobalt.</text>
</comment>
<evidence type="ECO:0000256" key="1">
    <source>
        <dbReference type="ARBA" id="ARBA00002510"/>
    </source>
</evidence>
<evidence type="ECO:0000256" key="9">
    <source>
        <dbReference type="ARBA" id="ARBA00023065"/>
    </source>
</evidence>
<name>A0A0P9DY26_9CHLR</name>
<keyword evidence="11 13" id="KW-0472">Membrane</keyword>
<evidence type="ECO:0000256" key="7">
    <source>
        <dbReference type="ARBA" id="ARBA00022692"/>
    </source>
</evidence>
<comment type="caution">
    <text evidence="15">The sequence shown here is derived from an EMBL/GenBank/DDBJ whole genome shotgun (WGS) entry which is preliminary data.</text>
</comment>
<evidence type="ECO:0000256" key="12">
    <source>
        <dbReference type="ARBA" id="ARBA00023285"/>
    </source>
</evidence>
<feature type="transmembrane region" description="Helical" evidence="13">
    <location>
        <begin position="267"/>
        <end position="294"/>
    </location>
</feature>
<gene>
    <name evidence="15" type="ORF">SE17_01360</name>
</gene>
<dbReference type="GO" id="GO:0046583">
    <property type="term" value="F:monoatomic cation efflux transmembrane transporter activity"/>
    <property type="evidence" value="ECO:0007669"/>
    <property type="project" value="TreeGrafter"/>
</dbReference>
<evidence type="ECO:0000256" key="14">
    <source>
        <dbReference type="SAM" id="MobiDB-lite"/>
    </source>
</evidence>
<proteinExistence type="inferred from homology"/>
<dbReference type="Pfam" id="PF03824">
    <property type="entry name" value="NicO"/>
    <property type="match status" value="1"/>
</dbReference>
<keyword evidence="10" id="KW-0921">Nickel transport</keyword>
<keyword evidence="12" id="KW-0170">Cobalt</keyword>
<feature type="transmembrane region" description="Helical" evidence="13">
    <location>
        <begin position="413"/>
        <end position="439"/>
    </location>
</feature>
<feature type="transmembrane region" description="Helical" evidence="13">
    <location>
        <begin position="460"/>
        <end position="485"/>
    </location>
</feature>
<dbReference type="PATRIC" id="fig|186479.3.peg.1307"/>
<feature type="transmembrane region" description="Helical" evidence="13">
    <location>
        <begin position="383"/>
        <end position="407"/>
    </location>
</feature>
<keyword evidence="7 13" id="KW-0812">Transmembrane</keyword>
<keyword evidence="9" id="KW-0406">Ion transport</keyword>
<evidence type="ECO:0000256" key="4">
    <source>
        <dbReference type="ARBA" id="ARBA00022448"/>
    </source>
</evidence>
<dbReference type="GO" id="GO:0006824">
    <property type="term" value="P:cobalt ion transport"/>
    <property type="evidence" value="ECO:0007669"/>
    <property type="project" value="UniProtKB-KW"/>
</dbReference>